<dbReference type="Gene3D" id="3.30.1330.90">
    <property type="entry name" value="D-3-phosphoglycerate dehydrogenase, domain 3"/>
    <property type="match status" value="1"/>
</dbReference>
<evidence type="ECO:0000256" key="11">
    <source>
        <dbReference type="RuleBase" id="RU366059"/>
    </source>
</evidence>
<evidence type="ECO:0000256" key="6">
    <source>
        <dbReference type="ARBA" id="ARBA00022723"/>
    </source>
</evidence>
<keyword evidence="15" id="KW-1185">Reference proteome</keyword>
<keyword evidence="6 11" id="KW-0479">Metal-binding</keyword>
<dbReference type="Pfam" id="PF03315">
    <property type="entry name" value="SDH_beta"/>
    <property type="match status" value="1"/>
</dbReference>
<dbReference type="PANTHER" id="PTHR30182:SF1">
    <property type="entry name" value="L-SERINE DEHYDRATASE 1"/>
    <property type="match status" value="1"/>
</dbReference>
<evidence type="ECO:0000256" key="5">
    <source>
        <dbReference type="ARBA" id="ARBA00022485"/>
    </source>
</evidence>
<name>A0ABU4FUE8_9ACTN</name>
<keyword evidence="4 11" id="KW-0312">Gluconeogenesis</keyword>
<gene>
    <name evidence="14" type="ORF">R5A26_47330</name>
</gene>
<comment type="caution">
    <text evidence="14">The sequence shown here is derived from an EMBL/GenBank/DDBJ whole genome shotgun (WGS) entry which is preliminary data.</text>
</comment>
<dbReference type="InterPro" id="IPR029009">
    <property type="entry name" value="ASB_dom_sf"/>
</dbReference>
<reference evidence="14 15" key="1">
    <citation type="submission" date="2023-10" db="EMBL/GenBank/DDBJ databases">
        <title>Characterization of rhizosphere-enriched actinobacteria from wheat plants lab-grown on chernevaya soil.</title>
        <authorList>
            <person name="Tikhonova E.N."/>
            <person name="Konopkin A."/>
            <person name="Kravchenko I.K."/>
        </authorList>
    </citation>
    <scope>NUCLEOTIDE SEQUENCE [LARGE SCALE GENOMIC DNA]</scope>
    <source>
        <strain evidence="14 15">RR29</strain>
    </source>
</reference>
<evidence type="ECO:0000313" key="15">
    <source>
        <dbReference type="Proteomes" id="UP001187346"/>
    </source>
</evidence>
<evidence type="ECO:0000259" key="12">
    <source>
        <dbReference type="Pfam" id="PF03313"/>
    </source>
</evidence>
<accession>A0ABU4FUE8</accession>
<dbReference type="EC" id="4.3.1.17" evidence="11"/>
<dbReference type="InterPro" id="IPR005131">
    <property type="entry name" value="Ser_deHydtase_bsu"/>
</dbReference>
<dbReference type="EMBL" id="JAWMAJ010000332">
    <property type="protein sequence ID" value="MDV7223551.1"/>
    <property type="molecule type" value="Genomic_DNA"/>
</dbReference>
<comment type="similarity">
    <text evidence="3 11">Belongs to the iron-sulfur dependent L-serine dehydratase family.</text>
</comment>
<keyword evidence="8 11" id="KW-0411">Iron-sulfur</keyword>
<proteinExistence type="inferred from homology"/>
<dbReference type="Pfam" id="PF03313">
    <property type="entry name" value="SDH_alpha"/>
    <property type="match status" value="1"/>
</dbReference>
<evidence type="ECO:0000256" key="4">
    <source>
        <dbReference type="ARBA" id="ARBA00022432"/>
    </source>
</evidence>
<evidence type="ECO:0000256" key="8">
    <source>
        <dbReference type="ARBA" id="ARBA00023014"/>
    </source>
</evidence>
<keyword evidence="5 11" id="KW-0004">4Fe-4S</keyword>
<organism evidence="14 15">
    <name type="scientific">Streptomyces prunicolor</name>
    <dbReference type="NCBI Taxonomy" id="67348"/>
    <lineage>
        <taxon>Bacteria</taxon>
        <taxon>Bacillati</taxon>
        <taxon>Actinomycetota</taxon>
        <taxon>Actinomycetes</taxon>
        <taxon>Kitasatosporales</taxon>
        <taxon>Streptomycetaceae</taxon>
        <taxon>Streptomyces</taxon>
    </lineage>
</organism>
<comment type="pathway">
    <text evidence="2">Carbohydrate biosynthesis; gluconeogenesis.</text>
</comment>
<feature type="domain" description="Serine dehydratase-like alpha subunit" evidence="12">
    <location>
        <begin position="187"/>
        <end position="449"/>
    </location>
</feature>
<dbReference type="GO" id="GO:0003941">
    <property type="term" value="F:L-serine ammonia-lyase activity"/>
    <property type="evidence" value="ECO:0007669"/>
    <property type="project" value="UniProtKB-EC"/>
</dbReference>
<evidence type="ECO:0000256" key="10">
    <source>
        <dbReference type="ARBA" id="ARBA00049406"/>
    </source>
</evidence>
<keyword evidence="9 11" id="KW-0456">Lyase</keyword>
<comment type="catalytic activity">
    <reaction evidence="10 11">
        <text>L-serine = pyruvate + NH4(+)</text>
        <dbReference type="Rhea" id="RHEA:19169"/>
        <dbReference type="ChEBI" id="CHEBI:15361"/>
        <dbReference type="ChEBI" id="CHEBI:28938"/>
        <dbReference type="ChEBI" id="CHEBI:33384"/>
        <dbReference type="EC" id="4.3.1.17"/>
    </reaction>
</comment>
<dbReference type="InterPro" id="IPR004644">
    <property type="entry name" value="Fe-S_L-Ser_mono"/>
</dbReference>
<dbReference type="RefSeq" id="WP_019058527.1">
    <property type="nucleotide sequence ID" value="NZ_JAPEMW010000001.1"/>
</dbReference>
<keyword evidence="7 11" id="KW-0408">Iron</keyword>
<dbReference type="InterPro" id="IPR051318">
    <property type="entry name" value="Fe-S_L-Ser"/>
</dbReference>
<protein>
    <recommendedName>
        <fullName evidence="11">L-serine dehydratase</fullName>
        <ecNumber evidence="11">4.3.1.17</ecNumber>
    </recommendedName>
</protein>
<dbReference type="SUPFAM" id="SSF143548">
    <property type="entry name" value="Serine metabolism enzymes domain"/>
    <property type="match status" value="1"/>
</dbReference>
<dbReference type="InterPro" id="IPR005130">
    <property type="entry name" value="Ser_deHydtase-like_asu"/>
</dbReference>
<dbReference type="NCBIfam" id="TIGR00720">
    <property type="entry name" value="sda_mono"/>
    <property type="match status" value="1"/>
</dbReference>
<evidence type="ECO:0000256" key="9">
    <source>
        <dbReference type="ARBA" id="ARBA00023239"/>
    </source>
</evidence>
<evidence type="ECO:0000256" key="1">
    <source>
        <dbReference type="ARBA" id="ARBA00001966"/>
    </source>
</evidence>
<sequence>MAISVFDLFSIGIGPSSSHTVGPLRAARMFARRLRNEDLLDSVASVRTELYGSLGATGHGHGTPKAVLLGLEGESPRTVDVEKADERVEQIKEAGRIRLLGEHEIPFDFDADLKLHRRKTLPYHANGMTLWAYDAAGEELLSKTYYSVGGGFVVDEEAVGADRIKLDDTVLKYPFRTGDELLRLTQETGLSISALMLENERAWRTEEEIRAGLLEIWGVMRACVSRGMSREGILPGGLRVRRRAAMSARQLRAEGDPLAHAMEWITLYAMAVNEENAAGGRVVTAPTNGAAGIIPAVLHYYINFVPGADEEGVVRFMLSAGAIGMLFKENASISGAEVGCQGEVGSACSMAAGALAEVLGGSPEQVENAAEIGMEHNLGLTCDPVGGLVQIPCIERNGMAAVKAVTAARMAMRGDGSHKVSLDKVIKTMKETGADMSVKYKETARGGLAVNIIEC</sequence>
<evidence type="ECO:0000313" key="14">
    <source>
        <dbReference type="EMBL" id="MDV7223551.1"/>
    </source>
</evidence>
<evidence type="ECO:0000256" key="2">
    <source>
        <dbReference type="ARBA" id="ARBA00004742"/>
    </source>
</evidence>
<evidence type="ECO:0000256" key="7">
    <source>
        <dbReference type="ARBA" id="ARBA00023004"/>
    </source>
</evidence>
<evidence type="ECO:0000256" key="3">
    <source>
        <dbReference type="ARBA" id="ARBA00008636"/>
    </source>
</evidence>
<dbReference type="PANTHER" id="PTHR30182">
    <property type="entry name" value="L-SERINE DEHYDRATASE"/>
    <property type="match status" value="1"/>
</dbReference>
<evidence type="ECO:0000259" key="13">
    <source>
        <dbReference type="Pfam" id="PF03315"/>
    </source>
</evidence>
<feature type="domain" description="Serine dehydratase beta chain" evidence="13">
    <location>
        <begin position="4"/>
        <end position="157"/>
    </location>
</feature>
<dbReference type="Proteomes" id="UP001187346">
    <property type="component" value="Unassembled WGS sequence"/>
</dbReference>
<comment type="cofactor">
    <cofactor evidence="1 11">
        <name>[4Fe-4S] cluster</name>
        <dbReference type="ChEBI" id="CHEBI:49883"/>
    </cofactor>
</comment>